<evidence type="ECO:0000256" key="1">
    <source>
        <dbReference type="SAM" id="MobiDB-lite"/>
    </source>
</evidence>
<reference evidence="2" key="1">
    <citation type="submission" date="2021-01" db="EMBL/GenBank/DDBJ databases">
        <title>Adiantum capillus-veneris genome.</title>
        <authorList>
            <person name="Fang Y."/>
            <person name="Liao Q."/>
        </authorList>
    </citation>
    <scope>NUCLEOTIDE SEQUENCE</scope>
    <source>
        <strain evidence="2">H3</strain>
        <tissue evidence="2">Leaf</tissue>
    </source>
</reference>
<proteinExistence type="predicted"/>
<evidence type="ECO:0000313" key="3">
    <source>
        <dbReference type="Proteomes" id="UP000886520"/>
    </source>
</evidence>
<organism evidence="2 3">
    <name type="scientific">Adiantum capillus-veneris</name>
    <name type="common">Maidenhair fern</name>
    <dbReference type="NCBI Taxonomy" id="13818"/>
    <lineage>
        <taxon>Eukaryota</taxon>
        <taxon>Viridiplantae</taxon>
        <taxon>Streptophyta</taxon>
        <taxon>Embryophyta</taxon>
        <taxon>Tracheophyta</taxon>
        <taxon>Polypodiopsida</taxon>
        <taxon>Polypodiidae</taxon>
        <taxon>Polypodiales</taxon>
        <taxon>Pteridineae</taxon>
        <taxon>Pteridaceae</taxon>
        <taxon>Vittarioideae</taxon>
        <taxon>Adiantum</taxon>
    </lineage>
</organism>
<protein>
    <submittedName>
        <fullName evidence="2">Uncharacterized protein</fullName>
    </submittedName>
</protein>
<name>A0A9D4ZGQ4_ADICA</name>
<feature type="region of interest" description="Disordered" evidence="1">
    <location>
        <begin position="76"/>
        <end position="103"/>
    </location>
</feature>
<sequence length="103" mass="10941">MGGLLLLTPYVQELLHGPQLLGRCSKSSVFALAALAGPRPLSSQEQLGEQSSRMSNYGEQSYQRYGAAYGHRGVRGQGVVHPGGRGAGYGHRGNRGQGRCSLE</sequence>
<keyword evidence="3" id="KW-1185">Reference proteome</keyword>
<feature type="compositionally biased region" description="Gly residues" evidence="1">
    <location>
        <begin position="81"/>
        <end position="91"/>
    </location>
</feature>
<evidence type="ECO:0000313" key="2">
    <source>
        <dbReference type="EMBL" id="KAI5072176.1"/>
    </source>
</evidence>
<dbReference type="Proteomes" id="UP000886520">
    <property type="component" value="Chromosome 12"/>
</dbReference>
<comment type="caution">
    <text evidence="2">The sequence shown here is derived from an EMBL/GenBank/DDBJ whole genome shotgun (WGS) entry which is preliminary data.</text>
</comment>
<dbReference type="AlphaFoldDB" id="A0A9D4ZGQ4"/>
<dbReference type="EMBL" id="JABFUD020000012">
    <property type="protein sequence ID" value="KAI5072176.1"/>
    <property type="molecule type" value="Genomic_DNA"/>
</dbReference>
<accession>A0A9D4ZGQ4</accession>
<gene>
    <name evidence="2" type="ORF">GOP47_0012282</name>
</gene>